<dbReference type="SMART" id="SM00728">
    <property type="entry name" value="ChW"/>
    <property type="match status" value="3"/>
</dbReference>
<dbReference type="AlphaFoldDB" id="A0A3A8J186"/>
<name>A0A3A8J186_9BACT</name>
<dbReference type="PROSITE" id="PS51257">
    <property type="entry name" value="PROKAR_LIPOPROTEIN"/>
    <property type="match status" value="1"/>
</dbReference>
<organism evidence="2 3">
    <name type="scientific">Corallococcus terminator</name>
    <dbReference type="NCBI Taxonomy" id="2316733"/>
    <lineage>
        <taxon>Bacteria</taxon>
        <taxon>Pseudomonadati</taxon>
        <taxon>Myxococcota</taxon>
        <taxon>Myxococcia</taxon>
        <taxon>Myxococcales</taxon>
        <taxon>Cystobacterineae</taxon>
        <taxon>Myxococcaceae</taxon>
        <taxon>Corallococcus</taxon>
    </lineage>
</organism>
<comment type="caution">
    <text evidence="2">The sequence shown here is derived from an EMBL/GenBank/DDBJ whole genome shotgun (WGS) entry which is preliminary data.</text>
</comment>
<dbReference type="InterPro" id="IPR006637">
    <property type="entry name" value="ChW"/>
</dbReference>
<gene>
    <name evidence="2" type="ORF">D7V88_12535</name>
</gene>
<dbReference type="OrthoDB" id="5517060at2"/>
<reference evidence="3" key="1">
    <citation type="submission" date="2018-09" db="EMBL/GenBank/DDBJ databases">
        <authorList>
            <person name="Livingstone P.G."/>
            <person name="Whitworth D.E."/>
        </authorList>
    </citation>
    <scope>NUCLEOTIDE SEQUENCE [LARGE SCALE GENOMIC DNA]</scope>
    <source>
        <strain evidence="3">CA054A</strain>
    </source>
</reference>
<dbReference type="RefSeq" id="WP_120540870.1">
    <property type="nucleotide sequence ID" value="NZ_RAVZ01000067.1"/>
</dbReference>
<proteinExistence type="predicted"/>
<dbReference type="Pfam" id="PF07538">
    <property type="entry name" value="ChW"/>
    <property type="match status" value="3"/>
</dbReference>
<dbReference type="Proteomes" id="UP000268094">
    <property type="component" value="Unassembled WGS sequence"/>
</dbReference>
<keyword evidence="1" id="KW-0732">Signal</keyword>
<evidence type="ECO:0000313" key="3">
    <source>
        <dbReference type="Proteomes" id="UP000268094"/>
    </source>
</evidence>
<feature type="signal peptide" evidence="1">
    <location>
        <begin position="1"/>
        <end position="19"/>
    </location>
</feature>
<dbReference type="EMBL" id="RAVZ01000067">
    <property type="protein sequence ID" value="RKG89499.1"/>
    <property type="molecule type" value="Genomic_DNA"/>
</dbReference>
<accession>A0A3A8J186</accession>
<protein>
    <submittedName>
        <fullName evidence="2">Ig domain-containing protein</fullName>
    </submittedName>
</protein>
<keyword evidence="3" id="KW-1185">Reference proteome</keyword>
<sequence>MIGFKVLARGAWMSVAALAFMVTGCGPELEEAPAAPEAQEVLETSQGALTQSGQISSPGARYTHSYSAAGGKCRFQTIAGTLTDTYLSLYGPSSTTTLIAEDNDSGVGAASYIQAYLHPGTYYATVRGNTSTQTGTYQLAMDCYPGVRYRLHTEDYGWEKWVLDGVMSGTWGLELRAEALQLYLLSMPGVSIHYTVHLGGVGWTGEYANGATAGTTGQSRQMEAVRIWLSGAPAGCQVNYNAHVEGIGWQGTRSGGAIAGTTGGGRRLESLKVWLTGC</sequence>
<feature type="chain" id="PRO_5017342576" evidence="1">
    <location>
        <begin position="20"/>
        <end position="278"/>
    </location>
</feature>
<dbReference type="Gene3D" id="2.60.120.380">
    <property type="match status" value="1"/>
</dbReference>
<evidence type="ECO:0000256" key="1">
    <source>
        <dbReference type="SAM" id="SignalP"/>
    </source>
</evidence>
<evidence type="ECO:0000313" key="2">
    <source>
        <dbReference type="EMBL" id="RKG89499.1"/>
    </source>
</evidence>